<dbReference type="PANTHER" id="PTHR12087">
    <property type="entry name" value="ORIGIN RECOGNITION COMPLEX SUBUNIT 4"/>
    <property type="match status" value="1"/>
</dbReference>
<dbReference type="SUPFAM" id="SSF52540">
    <property type="entry name" value="P-loop containing nucleoside triphosphate hydrolases"/>
    <property type="match status" value="1"/>
</dbReference>
<keyword evidence="2" id="KW-1185">Reference proteome</keyword>
<evidence type="ECO:0000313" key="2">
    <source>
        <dbReference type="Proteomes" id="UP000835052"/>
    </source>
</evidence>
<dbReference type="PANTHER" id="PTHR12087:SF0">
    <property type="entry name" value="ORIGIN RECOGNITION COMPLEX SUBUNIT 4"/>
    <property type="match status" value="1"/>
</dbReference>
<accession>A0A8S1HVG8</accession>
<evidence type="ECO:0000313" key="1">
    <source>
        <dbReference type="EMBL" id="CAD6197069.1"/>
    </source>
</evidence>
<comment type="caution">
    <text evidence="1">The sequence shown here is derived from an EMBL/GenBank/DDBJ whole genome shotgun (WGS) entry which is preliminary data.</text>
</comment>
<dbReference type="OrthoDB" id="343623at2759"/>
<protein>
    <submittedName>
        <fullName evidence="1">Uncharacterized protein</fullName>
    </submittedName>
</protein>
<dbReference type="AlphaFoldDB" id="A0A8S1HVG8"/>
<dbReference type="InterPro" id="IPR016527">
    <property type="entry name" value="ORC4"/>
</dbReference>
<dbReference type="EMBL" id="CAJGYM010000085">
    <property type="protein sequence ID" value="CAD6197069.1"/>
    <property type="molecule type" value="Genomic_DNA"/>
</dbReference>
<dbReference type="InterPro" id="IPR027417">
    <property type="entry name" value="P-loop_NTPase"/>
</dbReference>
<sequence>MIQEYAGIALESLDDEIVGLDEQERLINDLVAEFISSEKGQCCILEGKPGCGRQSLLDKILKAYDIELRIINVGQLAVDGSIQETLAKEEDGGSWKKTTRLPWLIFLSVTPQDFLEHMEKCGSSRMPRIRIVFENDFDFEEYRQAFKSLMAPRETEAASSPEYQEFLESLRPEKWLRSLHETYDLCVLKQVVAIILQRIVDCEPEDFCKEEVESAIRDAVEFASPDYEPKLKLLEDLSLRQQCVFLCAHRLLRNRPAESATTVAQITYRYIFLEYKKLVNTFYRALAVSSDSWIFREIDHLVEIGLLRADRFSNVTNMSFRKVNLGVDPLRIEKFAQTLKLPTAIADFFTSTRT</sequence>
<organism evidence="1 2">
    <name type="scientific">Caenorhabditis auriculariae</name>
    <dbReference type="NCBI Taxonomy" id="2777116"/>
    <lineage>
        <taxon>Eukaryota</taxon>
        <taxon>Metazoa</taxon>
        <taxon>Ecdysozoa</taxon>
        <taxon>Nematoda</taxon>
        <taxon>Chromadorea</taxon>
        <taxon>Rhabditida</taxon>
        <taxon>Rhabditina</taxon>
        <taxon>Rhabditomorpha</taxon>
        <taxon>Rhabditoidea</taxon>
        <taxon>Rhabditidae</taxon>
        <taxon>Peloderinae</taxon>
        <taxon>Caenorhabditis</taxon>
    </lineage>
</organism>
<proteinExistence type="predicted"/>
<dbReference type="GO" id="GO:0005664">
    <property type="term" value="C:nuclear origin of replication recognition complex"/>
    <property type="evidence" value="ECO:0007669"/>
    <property type="project" value="TreeGrafter"/>
</dbReference>
<dbReference type="Proteomes" id="UP000835052">
    <property type="component" value="Unassembled WGS sequence"/>
</dbReference>
<name>A0A8S1HVG8_9PELO</name>
<dbReference type="GO" id="GO:0006270">
    <property type="term" value="P:DNA replication initiation"/>
    <property type="evidence" value="ECO:0007669"/>
    <property type="project" value="TreeGrafter"/>
</dbReference>
<dbReference type="GO" id="GO:0003688">
    <property type="term" value="F:DNA replication origin binding"/>
    <property type="evidence" value="ECO:0007669"/>
    <property type="project" value="TreeGrafter"/>
</dbReference>
<reference evidence="1" key="1">
    <citation type="submission" date="2020-10" db="EMBL/GenBank/DDBJ databases">
        <authorList>
            <person name="Kikuchi T."/>
        </authorList>
    </citation>
    <scope>NUCLEOTIDE SEQUENCE</scope>
    <source>
        <strain evidence="1">NKZ352</strain>
    </source>
</reference>
<gene>
    <name evidence="1" type="ORF">CAUJ_LOCUS12979</name>
</gene>